<dbReference type="GO" id="GO:0052757">
    <property type="term" value="F:chondroitin hydrolase activity"/>
    <property type="evidence" value="ECO:0007669"/>
    <property type="project" value="TreeGrafter"/>
</dbReference>
<dbReference type="RefSeq" id="XP_046068327.1">
    <property type="nucleotide sequence ID" value="XM_046212745.1"/>
</dbReference>
<dbReference type="GO" id="GO:0000272">
    <property type="term" value="P:polysaccharide catabolic process"/>
    <property type="evidence" value="ECO:0007669"/>
    <property type="project" value="TreeGrafter"/>
</dbReference>
<dbReference type="FunFam" id="1.50.10.10:FF:000048">
    <property type="entry name" value="Unsaturated chondroitin disaccharide hydrolase"/>
    <property type="match status" value="1"/>
</dbReference>
<protein>
    <submittedName>
        <fullName evidence="3">Six-hairpin glycosidase-like protein</fullName>
    </submittedName>
</protein>
<dbReference type="InterPro" id="IPR008928">
    <property type="entry name" value="6-hairpin_glycosidase_sf"/>
</dbReference>
<sequence>MPRKLLDMYSENTLAKMLRVAKEGLENNNPPIAYPEFVPQRGENTGKYFLREKDFWTCGFFPGIIYSLLERSIKYPHVFPFLGHEKTTRPLDSSSLRRELEALCNAWIGPIHEMAFRKDTHDLGFILQPSLRKDWELRSNEASLRSLLTGARSLASRYGSGVRAIRSWDALNQKDITINSMTDDFLVIIDSMCNLDLLFYASKHLCDPSLAEIAVTHARTLMKSHLRTEHVAEKDSRSRNMRLYSNYHVVNFDPQTGVIKERRTAQGYSPDSTWARGQAWGILGYAQTYHWTKDKEFLSVACGLAEYFLWRLETAPQCVEVYRQGKSIGRYVPLWDFDAPIEDEGRPLRDSSAGVIAANGMLLLSQSMVALGDTLLAERYRTAAMKIVADILDYCQSREEATILVPEASGENAIQVKDVESGQRFDSILKNATANHNSQDHDRYSDHGLVYADYFLLEFGNHLLRMGFV</sequence>
<dbReference type="Proteomes" id="UP001201262">
    <property type="component" value="Unassembled WGS sequence"/>
</dbReference>
<gene>
    <name evidence="3" type="ORF">BGW36DRAFT_327009</name>
</gene>
<dbReference type="GeneID" id="70243032"/>
<dbReference type="PANTHER" id="PTHR36845">
    <property type="entry name" value="HYDROLASE, PUTATIVE (AFU_ORTHOLOGUE AFUA_7G05090)-RELATED"/>
    <property type="match status" value="1"/>
</dbReference>
<proteinExistence type="inferred from homology"/>
<dbReference type="AlphaFoldDB" id="A0AAD4KP38"/>
<comment type="caution">
    <text evidence="3">The sequence shown here is derived from an EMBL/GenBank/DDBJ whole genome shotgun (WGS) entry which is preliminary data.</text>
</comment>
<name>A0AAD4KP38_9EURO</name>
<dbReference type="InterPro" id="IPR012341">
    <property type="entry name" value="6hp_glycosidase-like_sf"/>
</dbReference>
<dbReference type="InterPro" id="IPR052369">
    <property type="entry name" value="UG_Glycosaminoglycan_Hydrolase"/>
</dbReference>
<evidence type="ECO:0000256" key="2">
    <source>
        <dbReference type="ARBA" id="ARBA00038358"/>
    </source>
</evidence>
<comment type="similarity">
    <text evidence="2">Belongs to the glycosyl hydrolase 88 family.</text>
</comment>
<dbReference type="EMBL" id="JAJTJA010000011">
    <property type="protein sequence ID" value="KAH8692330.1"/>
    <property type="molecule type" value="Genomic_DNA"/>
</dbReference>
<evidence type="ECO:0000256" key="1">
    <source>
        <dbReference type="ARBA" id="ARBA00022801"/>
    </source>
</evidence>
<dbReference type="SUPFAM" id="SSF48208">
    <property type="entry name" value="Six-hairpin glycosidases"/>
    <property type="match status" value="1"/>
</dbReference>
<evidence type="ECO:0000313" key="4">
    <source>
        <dbReference type="Proteomes" id="UP001201262"/>
    </source>
</evidence>
<accession>A0AAD4KP38</accession>
<dbReference type="Gene3D" id="1.50.10.10">
    <property type="match status" value="1"/>
</dbReference>
<reference evidence="3" key="1">
    <citation type="submission" date="2021-12" db="EMBL/GenBank/DDBJ databases">
        <title>Convergent genome expansion in fungi linked to evolution of root-endophyte symbiosis.</title>
        <authorList>
            <consortium name="DOE Joint Genome Institute"/>
            <person name="Ke Y.-H."/>
            <person name="Bonito G."/>
            <person name="Liao H.-L."/>
            <person name="Looney B."/>
            <person name="Rojas-Flechas A."/>
            <person name="Nash J."/>
            <person name="Hameed K."/>
            <person name="Schadt C."/>
            <person name="Martin F."/>
            <person name="Crous P.W."/>
            <person name="Miettinen O."/>
            <person name="Magnuson J.K."/>
            <person name="Labbe J."/>
            <person name="Jacobson D."/>
            <person name="Doktycz M.J."/>
            <person name="Veneault-Fourrey C."/>
            <person name="Kuo A."/>
            <person name="Mondo S."/>
            <person name="Calhoun S."/>
            <person name="Riley R."/>
            <person name="Ohm R."/>
            <person name="LaButti K."/>
            <person name="Andreopoulos B."/>
            <person name="Pangilinan J."/>
            <person name="Nolan M."/>
            <person name="Tritt A."/>
            <person name="Clum A."/>
            <person name="Lipzen A."/>
            <person name="Daum C."/>
            <person name="Barry K."/>
            <person name="Grigoriev I.V."/>
            <person name="Vilgalys R."/>
        </authorList>
    </citation>
    <scope>NUCLEOTIDE SEQUENCE</scope>
    <source>
        <strain evidence="3">PMI_201</strain>
    </source>
</reference>
<evidence type="ECO:0000313" key="3">
    <source>
        <dbReference type="EMBL" id="KAH8692330.1"/>
    </source>
</evidence>
<keyword evidence="1" id="KW-0378">Hydrolase</keyword>
<keyword evidence="4" id="KW-1185">Reference proteome</keyword>
<organism evidence="3 4">
    <name type="scientific">Talaromyces proteolyticus</name>
    <dbReference type="NCBI Taxonomy" id="1131652"/>
    <lineage>
        <taxon>Eukaryota</taxon>
        <taxon>Fungi</taxon>
        <taxon>Dikarya</taxon>
        <taxon>Ascomycota</taxon>
        <taxon>Pezizomycotina</taxon>
        <taxon>Eurotiomycetes</taxon>
        <taxon>Eurotiomycetidae</taxon>
        <taxon>Eurotiales</taxon>
        <taxon>Trichocomaceae</taxon>
        <taxon>Talaromyces</taxon>
        <taxon>Talaromyces sect. Bacilispori</taxon>
    </lineage>
</organism>
<dbReference type="PANTHER" id="PTHR36845:SF1">
    <property type="entry name" value="HYDROLASE, PUTATIVE (AFU_ORTHOLOGUE AFUA_7G05090)-RELATED"/>
    <property type="match status" value="1"/>
</dbReference>
<keyword evidence="3" id="KW-0326">Glycosidase</keyword>